<proteinExistence type="predicted"/>
<keyword evidence="3" id="KW-1185">Reference proteome</keyword>
<sequence>MSFFNILANATEANSKLGAGAVDVAHRTQNNLLNAVGIGKILPNPIKNLADSVYNMNRDLILGAGHTGAGILQTAGGSHQMPNSNKPDKNQIHTDSGDHTGKAVHPASAAGIPAANKGYILADDSGDAVSKYTFQTTFEDPKSGIPVPLTFNINSDTPVKSFKSSNAPAESALEVEYDKSLGHPSGLSAFSGTIGGGRIHIKIPSWKYVIKGPIHDRPTAGTKFVGNGNWTSS</sequence>
<evidence type="ECO:0000256" key="1">
    <source>
        <dbReference type="SAM" id="MobiDB-lite"/>
    </source>
</evidence>
<reference evidence="2 3" key="1">
    <citation type="submission" date="2015-07" db="EMBL/GenBank/DDBJ databases">
        <authorList>
            <person name="Noorani M."/>
        </authorList>
    </citation>
    <scope>NUCLEOTIDE SEQUENCE [LARGE SCALE GENOMIC DNA]</scope>
    <source>
        <strain evidence="2">BBA 69670</strain>
    </source>
</reference>
<evidence type="ECO:0000313" key="2">
    <source>
        <dbReference type="EMBL" id="CUA69686.1"/>
    </source>
</evidence>
<accession>A0A0K6FTV9</accession>
<dbReference type="EMBL" id="CYGV01000891">
    <property type="protein sequence ID" value="CUA69686.1"/>
    <property type="molecule type" value="Genomic_DNA"/>
</dbReference>
<feature type="compositionally biased region" description="Basic and acidic residues" evidence="1">
    <location>
        <begin position="86"/>
        <end position="101"/>
    </location>
</feature>
<feature type="compositionally biased region" description="Polar residues" evidence="1">
    <location>
        <begin position="76"/>
        <end position="85"/>
    </location>
</feature>
<dbReference type="AlphaFoldDB" id="A0A0K6FTV9"/>
<organism evidence="2 3">
    <name type="scientific">Rhizoctonia solani</name>
    <dbReference type="NCBI Taxonomy" id="456999"/>
    <lineage>
        <taxon>Eukaryota</taxon>
        <taxon>Fungi</taxon>
        <taxon>Dikarya</taxon>
        <taxon>Basidiomycota</taxon>
        <taxon>Agaricomycotina</taxon>
        <taxon>Agaricomycetes</taxon>
        <taxon>Cantharellales</taxon>
        <taxon>Ceratobasidiaceae</taxon>
        <taxon>Rhizoctonia</taxon>
    </lineage>
</organism>
<feature type="region of interest" description="Disordered" evidence="1">
    <location>
        <begin position="76"/>
        <end position="103"/>
    </location>
</feature>
<protein>
    <submittedName>
        <fullName evidence="2">Uncharacterized protein</fullName>
    </submittedName>
</protein>
<dbReference type="Proteomes" id="UP000044841">
    <property type="component" value="Unassembled WGS sequence"/>
</dbReference>
<name>A0A0K6FTV9_9AGAM</name>
<evidence type="ECO:0000313" key="3">
    <source>
        <dbReference type="Proteomes" id="UP000044841"/>
    </source>
</evidence>
<gene>
    <name evidence="2" type="ORF">RSOLAG22IIIB_08609</name>
</gene>